<name>A0A081XVJ0_STRTO</name>
<protein>
    <submittedName>
        <fullName evidence="2">Uncharacterized protein</fullName>
    </submittedName>
</protein>
<evidence type="ECO:0000313" key="3">
    <source>
        <dbReference type="Proteomes" id="UP000028341"/>
    </source>
</evidence>
<comment type="caution">
    <text evidence="2">The sequence shown here is derived from an EMBL/GenBank/DDBJ whole genome shotgun (WGS) entry which is preliminary data.</text>
</comment>
<keyword evidence="1" id="KW-0812">Transmembrane</keyword>
<keyword evidence="1" id="KW-1133">Transmembrane helix</keyword>
<evidence type="ECO:0000256" key="1">
    <source>
        <dbReference type="SAM" id="Phobius"/>
    </source>
</evidence>
<accession>A0A081XVJ0</accession>
<feature type="transmembrane region" description="Helical" evidence="1">
    <location>
        <begin position="25"/>
        <end position="53"/>
    </location>
</feature>
<sequence length="62" mass="6860">MEPTEMAIVPRRGLRIDLIPRELHIVLICAGGAMLAVQANVTLPVAVLMGFLLSVRVRIRRI</sequence>
<dbReference type="Proteomes" id="UP000028341">
    <property type="component" value="Unassembled WGS sequence"/>
</dbReference>
<organism evidence="2 3">
    <name type="scientific">Streptomyces toyocaensis</name>
    <dbReference type="NCBI Taxonomy" id="55952"/>
    <lineage>
        <taxon>Bacteria</taxon>
        <taxon>Bacillati</taxon>
        <taxon>Actinomycetota</taxon>
        <taxon>Actinomycetes</taxon>
        <taxon>Kitasatosporales</taxon>
        <taxon>Streptomycetaceae</taxon>
        <taxon>Streptomyces</taxon>
    </lineage>
</organism>
<keyword evidence="3" id="KW-1185">Reference proteome</keyword>
<dbReference type="EMBL" id="JFCB01000005">
    <property type="protein sequence ID" value="KES07563.1"/>
    <property type="molecule type" value="Genomic_DNA"/>
</dbReference>
<keyword evidence="1" id="KW-0472">Membrane</keyword>
<dbReference type="AlphaFoldDB" id="A0A081XVJ0"/>
<reference evidence="2 3" key="1">
    <citation type="submission" date="2014-02" db="EMBL/GenBank/DDBJ databases">
        <title>The genome announcement of Streptomyces toyocaensis NRRL15009.</title>
        <authorList>
            <person name="Hong H.-J."/>
            <person name="Kwun M.J."/>
        </authorList>
    </citation>
    <scope>NUCLEOTIDE SEQUENCE [LARGE SCALE GENOMIC DNA]</scope>
    <source>
        <strain evidence="2 3">NRRL 15009</strain>
    </source>
</reference>
<gene>
    <name evidence="2" type="ORF">BU52_08840</name>
</gene>
<evidence type="ECO:0000313" key="2">
    <source>
        <dbReference type="EMBL" id="KES07563.1"/>
    </source>
</evidence>
<proteinExistence type="predicted"/>